<protein>
    <submittedName>
        <fullName evidence="3">Uncharacterized protein</fullName>
    </submittedName>
</protein>
<feature type="region of interest" description="Disordered" evidence="1">
    <location>
        <begin position="1"/>
        <end position="29"/>
    </location>
</feature>
<feature type="transmembrane region" description="Helical" evidence="2">
    <location>
        <begin position="56"/>
        <end position="75"/>
    </location>
</feature>
<feature type="compositionally biased region" description="Polar residues" evidence="1">
    <location>
        <begin position="1"/>
        <end position="11"/>
    </location>
</feature>
<keyword evidence="2" id="KW-0472">Membrane</keyword>
<feature type="transmembrane region" description="Helical" evidence="2">
    <location>
        <begin position="209"/>
        <end position="227"/>
    </location>
</feature>
<evidence type="ECO:0000256" key="1">
    <source>
        <dbReference type="SAM" id="MobiDB-lite"/>
    </source>
</evidence>
<proteinExistence type="predicted"/>
<feature type="transmembrane region" description="Helical" evidence="2">
    <location>
        <begin position="233"/>
        <end position="251"/>
    </location>
</feature>
<keyword evidence="2" id="KW-0812">Transmembrane</keyword>
<dbReference type="AlphaFoldDB" id="A0A1H8TZF3"/>
<name>A0A1H8TZF3_9EURY</name>
<accession>A0A1H8TZF3</accession>
<evidence type="ECO:0000313" key="4">
    <source>
        <dbReference type="Proteomes" id="UP000199126"/>
    </source>
</evidence>
<keyword evidence="4" id="KW-1185">Reference proteome</keyword>
<gene>
    <name evidence="3" type="ORF">SAMN04487948_10914</name>
</gene>
<feature type="transmembrane region" description="Helical" evidence="2">
    <location>
        <begin position="118"/>
        <end position="143"/>
    </location>
</feature>
<dbReference type="Proteomes" id="UP000199126">
    <property type="component" value="Unassembled WGS sequence"/>
</dbReference>
<dbReference type="EMBL" id="FODV01000009">
    <property type="protein sequence ID" value="SEO96196.1"/>
    <property type="molecule type" value="Genomic_DNA"/>
</dbReference>
<dbReference type="RefSeq" id="WP_139246639.1">
    <property type="nucleotide sequence ID" value="NZ_FODV01000009.1"/>
</dbReference>
<feature type="transmembrane region" description="Helical" evidence="2">
    <location>
        <begin position="263"/>
        <end position="282"/>
    </location>
</feature>
<keyword evidence="2" id="KW-1133">Transmembrane helix</keyword>
<evidence type="ECO:0000313" key="3">
    <source>
        <dbReference type="EMBL" id="SEO96196.1"/>
    </source>
</evidence>
<organism evidence="3 4">
    <name type="scientific">Halogranum amylolyticum</name>
    <dbReference type="NCBI Taxonomy" id="660520"/>
    <lineage>
        <taxon>Archaea</taxon>
        <taxon>Methanobacteriati</taxon>
        <taxon>Methanobacteriota</taxon>
        <taxon>Stenosarchaea group</taxon>
        <taxon>Halobacteria</taxon>
        <taxon>Halobacteriales</taxon>
        <taxon>Haloferacaceae</taxon>
    </lineage>
</organism>
<reference evidence="4" key="1">
    <citation type="submission" date="2016-10" db="EMBL/GenBank/DDBJ databases">
        <authorList>
            <person name="Varghese N."/>
            <person name="Submissions S."/>
        </authorList>
    </citation>
    <scope>NUCLEOTIDE SEQUENCE [LARGE SCALE GENOMIC DNA]</scope>
    <source>
        <strain evidence="4">CGMCC 1.10121</strain>
    </source>
</reference>
<sequence>MCPETNGQTPDSDGETEPSPDPEPKPGDVVSVEEAQRVIDKQFEAHYRIQTNLYQLVRAMIAAVAASVAVISFLYTSDLNVSIPGINTNFQTASNDISSTISIGDFTILTLSESFPEFLIAFSFVIFFITSFCAGMICAAAIVEALGTLLRNFSAPQLMPLHRTTNIERIAENQASQSDVSDTYLDWIEHNQDDVIDASSNLNHIYNQMFRAVLLFVIAGAFGVYTYFVMVQIGLLSLFILILLSIFAYFHEENEDKIPRQNMILVVGLSAVIAFLSLFVLLI</sequence>
<evidence type="ECO:0000256" key="2">
    <source>
        <dbReference type="SAM" id="Phobius"/>
    </source>
</evidence>